<dbReference type="AlphaFoldDB" id="A0A7W0CN16"/>
<dbReference type="EMBL" id="JACDUR010000005">
    <property type="protein sequence ID" value="MBA2894177.1"/>
    <property type="molecule type" value="Genomic_DNA"/>
</dbReference>
<organism evidence="1 2">
    <name type="scientific">Nonomuraea soli</name>
    <dbReference type="NCBI Taxonomy" id="1032476"/>
    <lineage>
        <taxon>Bacteria</taxon>
        <taxon>Bacillati</taxon>
        <taxon>Actinomycetota</taxon>
        <taxon>Actinomycetes</taxon>
        <taxon>Streptosporangiales</taxon>
        <taxon>Streptosporangiaceae</taxon>
        <taxon>Nonomuraea</taxon>
    </lineage>
</organism>
<name>A0A7W0CN16_9ACTN</name>
<protein>
    <submittedName>
        <fullName evidence="1">Uncharacterized protein</fullName>
    </submittedName>
</protein>
<proteinExistence type="predicted"/>
<evidence type="ECO:0000313" key="2">
    <source>
        <dbReference type="Proteomes" id="UP000530928"/>
    </source>
</evidence>
<gene>
    <name evidence="1" type="ORF">HNR30_005538</name>
</gene>
<sequence length="38" mass="4301">MRRVVRNDRSKDGGACGGAGTHYWTWRVPPMTVCVDKH</sequence>
<comment type="caution">
    <text evidence="1">The sequence shown here is derived from an EMBL/GenBank/DDBJ whole genome shotgun (WGS) entry which is preliminary data.</text>
</comment>
<dbReference type="Proteomes" id="UP000530928">
    <property type="component" value="Unassembled WGS sequence"/>
</dbReference>
<evidence type="ECO:0000313" key="1">
    <source>
        <dbReference type="EMBL" id="MBA2894177.1"/>
    </source>
</evidence>
<accession>A0A7W0CN16</accession>
<keyword evidence="2" id="KW-1185">Reference proteome</keyword>
<reference evidence="1 2" key="1">
    <citation type="submission" date="2020-07" db="EMBL/GenBank/DDBJ databases">
        <title>Genomic Encyclopedia of Type Strains, Phase IV (KMG-IV): sequencing the most valuable type-strain genomes for metagenomic binning, comparative biology and taxonomic classification.</title>
        <authorList>
            <person name="Goeker M."/>
        </authorList>
    </citation>
    <scope>NUCLEOTIDE SEQUENCE [LARGE SCALE GENOMIC DNA]</scope>
    <source>
        <strain evidence="1 2">DSM 45533</strain>
    </source>
</reference>